<proteinExistence type="predicted"/>
<reference evidence="2" key="2">
    <citation type="submission" date="2015-01" db="EMBL/GenBank/DDBJ databases">
        <title>Evolutionary Origins and Diversification of the Mycorrhizal Mutualists.</title>
        <authorList>
            <consortium name="DOE Joint Genome Institute"/>
            <consortium name="Mycorrhizal Genomics Consortium"/>
            <person name="Kohler A."/>
            <person name="Kuo A."/>
            <person name="Nagy L.G."/>
            <person name="Floudas D."/>
            <person name="Copeland A."/>
            <person name="Barry K.W."/>
            <person name="Cichocki N."/>
            <person name="Veneault-Fourrey C."/>
            <person name="LaButti K."/>
            <person name="Lindquist E.A."/>
            <person name="Lipzen A."/>
            <person name="Lundell T."/>
            <person name="Morin E."/>
            <person name="Murat C."/>
            <person name="Riley R."/>
            <person name="Ohm R."/>
            <person name="Sun H."/>
            <person name="Tunlid A."/>
            <person name="Henrissat B."/>
            <person name="Grigoriev I.V."/>
            <person name="Hibbett D.S."/>
            <person name="Martin F."/>
        </authorList>
    </citation>
    <scope>NUCLEOTIDE SEQUENCE [LARGE SCALE GENOMIC DNA]</scope>
    <source>
        <strain evidence="2">Marx 270</strain>
    </source>
</reference>
<dbReference type="EMBL" id="KN831983">
    <property type="protein sequence ID" value="KIO02171.1"/>
    <property type="molecule type" value="Genomic_DNA"/>
</dbReference>
<dbReference type="Proteomes" id="UP000054217">
    <property type="component" value="Unassembled WGS sequence"/>
</dbReference>
<dbReference type="AlphaFoldDB" id="A0A0C3P3X5"/>
<gene>
    <name evidence="1" type="ORF">M404DRAFT_714408</name>
</gene>
<dbReference type="InParanoid" id="A0A0C3P3X5"/>
<evidence type="ECO:0000313" key="2">
    <source>
        <dbReference type="Proteomes" id="UP000054217"/>
    </source>
</evidence>
<evidence type="ECO:0000313" key="1">
    <source>
        <dbReference type="EMBL" id="KIO02171.1"/>
    </source>
</evidence>
<reference evidence="1 2" key="1">
    <citation type="submission" date="2014-04" db="EMBL/GenBank/DDBJ databases">
        <authorList>
            <consortium name="DOE Joint Genome Institute"/>
            <person name="Kuo A."/>
            <person name="Kohler A."/>
            <person name="Costa M.D."/>
            <person name="Nagy L.G."/>
            <person name="Floudas D."/>
            <person name="Copeland A."/>
            <person name="Barry K.W."/>
            <person name="Cichocki N."/>
            <person name="Veneault-Fourrey C."/>
            <person name="LaButti K."/>
            <person name="Lindquist E.A."/>
            <person name="Lipzen A."/>
            <person name="Lundell T."/>
            <person name="Morin E."/>
            <person name="Murat C."/>
            <person name="Sun H."/>
            <person name="Tunlid A."/>
            <person name="Henrissat B."/>
            <person name="Grigoriev I.V."/>
            <person name="Hibbett D.S."/>
            <person name="Martin F."/>
            <person name="Nordberg H.P."/>
            <person name="Cantor M.N."/>
            <person name="Hua S.X."/>
        </authorList>
    </citation>
    <scope>NUCLEOTIDE SEQUENCE [LARGE SCALE GENOMIC DNA]</scope>
    <source>
        <strain evidence="1 2">Marx 270</strain>
    </source>
</reference>
<keyword evidence="2" id="KW-1185">Reference proteome</keyword>
<sequence>MCLGILKSIVWVSAVPLMPFRCRTQDLHESREFIVISPWTTSHLNDTPYTNTLLRFSSASPLIRTVPFGLIVASETPTS</sequence>
<dbReference type="HOGENOM" id="CLU_2606984_0_0_1"/>
<protein>
    <submittedName>
        <fullName evidence="1">Uncharacterized protein</fullName>
    </submittedName>
</protein>
<accession>A0A0C3P3X5</accession>
<name>A0A0C3P3X5_PISTI</name>
<organism evidence="1 2">
    <name type="scientific">Pisolithus tinctorius Marx 270</name>
    <dbReference type="NCBI Taxonomy" id="870435"/>
    <lineage>
        <taxon>Eukaryota</taxon>
        <taxon>Fungi</taxon>
        <taxon>Dikarya</taxon>
        <taxon>Basidiomycota</taxon>
        <taxon>Agaricomycotina</taxon>
        <taxon>Agaricomycetes</taxon>
        <taxon>Agaricomycetidae</taxon>
        <taxon>Boletales</taxon>
        <taxon>Sclerodermatineae</taxon>
        <taxon>Pisolithaceae</taxon>
        <taxon>Pisolithus</taxon>
    </lineage>
</organism>